<dbReference type="Gene3D" id="3.30.465.10">
    <property type="match status" value="1"/>
</dbReference>
<dbReference type="InterPro" id="IPR016169">
    <property type="entry name" value="FAD-bd_PCMH_sub2"/>
</dbReference>
<organism evidence="6 7">
    <name type="scientific">Ficus carica</name>
    <name type="common">Common fig</name>
    <dbReference type="NCBI Taxonomy" id="3494"/>
    <lineage>
        <taxon>Eukaryota</taxon>
        <taxon>Viridiplantae</taxon>
        <taxon>Streptophyta</taxon>
        <taxon>Embryophyta</taxon>
        <taxon>Tracheophyta</taxon>
        <taxon>Spermatophyta</taxon>
        <taxon>Magnoliopsida</taxon>
        <taxon>eudicotyledons</taxon>
        <taxon>Gunneridae</taxon>
        <taxon>Pentapetalae</taxon>
        <taxon>rosids</taxon>
        <taxon>fabids</taxon>
        <taxon>Rosales</taxon>
        <taxon>Moraceae</taxon>
        <taxon>Ficeae</taxon>
        <taxon>Ficus</taxon>
    </lineage>
</organism>
<evidence type="ECO:0000256" key="4">
    <source>
        <dbReference type="SAM" id="SignalP"/>
    </source>
</evidence>
<comment type="caution">
    <text evidence="6">The sequence shown here is derived from an EMBL/GenBank/DDBJ whole genome shotgun (WGS) entry which is preliminary data.</text>
</comment>
<keyword evidence="3" id="KW-0560">Oxidoreductase</keyword>
<gene>
    <name evidence="6" type="ORF">TIFTF001_012017</name>
</gene>
<dbReference type="PANTHER" id="PTHR13878:SF67">
    <property type="entry name" value="L-GULONOLACTONE OXIDASE 5"/>
    <property type="match status" value="1"/>
</dbReference>
<dbReference type="GO" id="GO:0016020">
    <property type="term" value="C:membrane"/>
    <property type="evidence" value="ECO:0007669"/>
    <property type="project" value="InterPro"/>
</dbReference>
<dbReference type="GO" id="GO:0003885">
    <property type="term" value="F:D-arabinono-1,4-lactone oxidase activity"/>
    <property type="evidence" value="ECO:0007669"/>
    <property type="project" value="InterPro"/>
</dbReference>
<dbReference type="AlphaFoldDB" id="A0AA87ZZP4"/>
<dbReference type="GO" id="GO:0071949">
    <property type="term" value="F:FAD binding"/>
    <property type="evidence" value="ECO:0007669"/>
    <property type="project" value="InterPro"/>
</dbReference>
<accession>A0AA87ZZP4</accession>
<comment type="similarity">
    <text evidence="2">Belongs to the oxygen-dependent FAD-linked oxidoreductase family.</text>
</comment>
<dbReference type="InterPro" id="IPR007173">
    <property type="entry name" value="ALO_C"/>
</dbReference>
<evidence type="ECO:0000259" key="5">
    <source>
        <dbReference type="PROSITE" id="PS51387"/>
    </source>
</evidence>
<dbReference type="PROSITE" id="PS51387">
    <property type="entry name" value="FAD_PCMH"/>
    <property type="match status" value="1"/>
</dbReference>
<dbReference type="InterPro" id="IPR006094">
    <property type="entry name" value="Oxid_FAD_bind_N"/>
</dbReference>
<dbReference type="Pfam" id="PF04030">
    <property type="entry name" value="ALO"/>
    <property type="match status" value="1"/>
</dbReference>
<keyword evidence="7" id="KW-1185">Reference proteome</keyword>
<dbReference type="PANTHER" id="PTHR13878">
    <property type="entry name" value="GULONOLACTONE OXIDASE"/>
    <property type="match status" value="1"/>
</dbReference>
<dbReference type="SUPFAM" id="SSF56176">
    <property type="entry name" value="FAD-binding/transporter-associated domain-like"/>
    <property type="match status" value="1"/>
</dbReference>
<sequence>MSMSKQLLSNVCLFLFFLAVRCAPEEPITCSSANNKNCTITNTYGAFPDRSVCRAGAVAYRTTEEELIDVIANATRRGLKIKAATRFSNSIPKLVCPGGEDGLLISTKLLNRVLKINSEAMTMTVQSGVSLRELINAAAKAGLALPYTPYWWGLTVGGLLATGSHGSTLWGKGSSVPDYVVGLTIVSPERPQMDLSKLGGLLTVIKTLMRPRFRLECLELFRRYNLATFQEEFAELTNLKITLDLSLSNPDRGGLGSPAGEGGTQIMHDLFLSNLDQGEGLLEFVTWGTGSGPNPGWGGLGSLAEGANLDHDRSCWAATKGVREGGRETASGSDIRSVTFKLQPMFKRSITYLTKNDSDLGDQVSIFGRQHEFADMTWYPSQQKVVYRVDDRTSSNTTNDGLYDALAFRPTSSFLVEIIRRREEIQELFGDSRGKCIDGKIFTFFLSSKAYGLANDALIRTQFVHGTPRLMACSFTKPPLASRCFIEDVQKLVKLEPRALCGLELYNGILMRYATASSAYLGKQEDTIDFDITYYRSRDPLNPRLYEDILEEIEQMAVFKYGGLPHWGKNRNIAFKGAINKYKNAEERFMIRRGSSLAIGLTKF</sequence>
<comment type="pathway">
    <text evidence="1">Cofactor biosynthesis; L-ascorbate biosynthesis.</text>
</comment>
<feature type="domain" description="FAD-binding PCMH-type" evidence="5">
    <location>
        <begin position="51"/>
        <end position="246"/>
    </location>
</feature>
<proteinExistence type="inferred from homology"/>
<evidence type="ECO:0000256" key="2">
    <source>
        <dbReference type="ARBA" id="ARBA00005466"/>
    </source>
</evidence>
<dbReference type="InterPro" id="IPR016166">
    <property type="entry name" value="FAD-bd_PCMH"/>
</dbReference>
<feature type="chain" id="PRO_5041676846" description="FAD-binding PCMH-type domain-containing protein" evidence="4">
    <location>
        <begin position="23"/>
        <end position="604"/>
    </location>
</feature>
<reference evidence="6" key="1">
    <citation type="submission" date="2023-07" db="EMBL/GenBank/DDBJ databases">
        <title>draft genome sequence of fig (Ficus carica).</title>
        <authorList>
            <person name="Takahashi T."/>
            <person name="Nishimura K."/>
        </authorList>
    </citation>
    <scope>NUCLEOTIDE SEQUENCE</scope>
</reference>
<evidence type="ECO:0000256" key="1">
    <source>
        <dbReference type="ARBA" id="ARBA00005147"/>
    </source>
</evidence>
<dbReference type="InterPro" id="IPR050432">
    <property type="entry name" value="FAD-linked_Oxidoreductases_BP"/>
</dbReference>
<protein>
    <recommendedName>
        <fullName evidence="5">FAD-binding PCMH-type domain-containing protein</fullName>
    </recommendedName>
</protein>
<evidence type="ECO:0000313" key="6">
    <source>
        <dbReference type="EMBL" id="GMN42815.1"/>
    </source>
</evidence>
<dbReference type="EMBL" id="BTGU01000015">
    <property type="protein sequence ID" value="GMN42815.1"/>
    <property type="molecule type" value="Genomic_DNA"/>
</dbReference>
<evidence type="ECO:0000313" key="7">
    <source>
        <dbReference type="Proteomes" id="UP001187192"/>
    </source>
</evidence>
<evidence type="ECO:0000256" key="3">
    <source>
        <dbReference type="ARBA" id="ARBA00023002"/>
    </source>
</evidence>
<name>A0AA87ZZP4_FICCA</name>
<keyword evidence="4" id="KW-0732">Signal</keyword>
<feature type="signal peptide" evidence="4">
    <location>
        <begin position="1"/>
        <end position="22"/>
    </location>
</feature>
<dbReference type="Proteomes" id="UP001187192">
    <property type="component" value="Unassembled WGS sequence"/>
</dbReference>
<dbReference type="Pfam" id="PF01565">
    <property type="entry name" value="FAD_binding_4"/>
    <property type="match status" value="1"/>
</dbReference>
<dbReference type="InterPro" id="IPR036318">
    <property type="entry name" value="FAD-bd_PCMH-like_sf"/>
</dbReference>